<dbReference type="Proteomes" id="UP001597458">
    <property type="component" value="Unassembled WGS sequence"/>
</dbReference>
<feature type="binding site" evidence="8">
    <location>
        <position position="353"/>
    </location>
    <ligand>
        <name>Zn(2+)</name>
        <dbReference type="ChEBI" id="CHEBI:29105"/>
    </ligand>
</feature>
<keyword evidence="6 8" id="KW-0560">Oxidoreductase</keyword>
<organism evidence="11 12">
    <name type="scientific">Terrilactibacillus laevilacticus</name>
    <dbReference type="NCBI Taxonomy" id="1380157"/>
    <lineage>
        <taxon>Bacteria</taxon>
        <taxon>Bacillati</taxon>
        <taxon>Bacillota</taxon>
        <taxon>Bacilli</taxon>
        <taxon>Bacillales</taxon>
        <taxon>Bacillaceae</taxon>
        <taxon>Terrilactibacillus</taxon>
    </lineage>
</organism>
<evidence type="ECO:0000256" key="6">
    <source>
        <dbReference type="ARBA" id="ARBA00023002"/>
    </source>
</evidence>
<dbReference type="InterPro" id="IPR001692">
    <property type="entry name" value="Histidinol_DH_CS"/>
</dbReference>
<comment type="pathway">
    <text evidence="8">Amino-acid biosynthesis; L-histidine biosynthesis; L-histidine from 5-phospho-alpha-D-ribose 1-diphosphate: step 9/9.</text>
</comment>
<keyword evidence="8" id="KW-0368">Histidine biosynthesis</keyword>
<dbReference type="CDD" id="cd06572">
    <property type="entry name" value="Histidinol_dh"/>
    <property type="match status" value="1"/>
</dbReference>
<dbReference type="InterPro" id="IPR022695">
    <property type="entry name" value="Histidinol_DH_monofunct"/>
</dbReference>
<feature type="active site" description="Proton acceptor" evidence="8">
    <location>
        <position position="319"/>
    </location>
</feature>
<feature type="binding site" evidence="8">
    <location>
        <position position="254"/>
    </location>
    <ligand>
        <name>Zn(2+)</name>
        <dbReference type="ChEBI" id="CHEBI:29105"/>
    </ligand>
</feature>
<dbReference type="PANTHER" id="PTHR21256">
    <property type="entry name" value="HISTIDINOL DEHYDROGENASE HDH"/>
    <property type="match status" value="1"/>
</dbReference>
<evidence type="ECO:0000256" key="3">
    <source>
        <dbReference type="ARBA" id="ARBA00012965"/>
    </source>
</evidence>
<proteinExistence type="inferred from homology"/>
<feature type="binding site" evidence="8">
    <location>
        <position position="320"/>
    </location>
    <ligand>
        <name>substrate</name>
    </ligand>
</feature>
<comment type="caution">
    <text evidence="11">The sequence shown here is derived from an EMBL/GenBank/DDBJ whole genome shotgun (WGS) entry which is preliminary data.</text>
</comment>
<evidence type="ECO:0000256" key="5">
    <source>
        <dbReference type="ARBA" id="ARBA00022833"/>
    </source>
</evidence>
<feature type="active site" description="Proton acceptor" evidence="8">
    <location>
        <position position="320"/>
    </location>
</feature>
<keyword evidence="8" id="KW-0028">Amino-acid biosynthesis</keyword>
<keyword evidence="5 8" id="KW-0862">Zinc</keyword>
<comment type="similarity">
    <text evidence="2 8 9 10">Belongs to the histidinol dehydrogenase family.</text>
</comment>
<evidence type="ECO:0000256" key="10">
    <source>
        <dbReference type="RuleBase" id="RU004175"/>
    </source>
</evidence>
<dbReference type="Pfam" id="PF00815">
    <property type="entry name" value="Histidinol_dh"/>
    <property type="match status" value="1"/>
</dbReference>
<dbReference type="SUPFAM" id="SSF53720">
    <property type="entry name" value="ALDH-like"/>
    <property type="match status" value="1"/>
</dbReference>
<comment type="caution">
    <text evidence="8">Lacks conserved residue(s) required for the propagation of feature annotation.</text>
</comment>
<dbReference type="RefSeq" id="WP_141190167.1">
    <property type="nucleotide sequence ID" value="NZ_JBHUMR010000014.1"/>
</dbReference>
<keyword evidence="12" id="KW-1185">Reference proteome</keyword>
<comment type="cofactor">
    <cofactor evidence="8">
        <name>Zn(2+)</name>
        <dbReference type="ChEBI" id="CHEBI:29105"/>
    </cofactor>
    <text evidence="8">Binds 1 zinc ion per subunit.</text>
</comment>
<reference evidence="12" key="1">
    <citation type="journal article" date="2019" name="Int. J. Syst. Evol. Microbiol.">
        <title>The Global Catalogue of Microorganisms (GCM) 10K type strain sequencing project: providing services to taxonomists for standard genome sequencing and annotation.</title>
        <authorList>
            <consortium name="The Broad Institute Genomics Platform"/>
            <consortium name="The Broad Institute Genome Sequencing Center for Infectious Disease"/>
            <person name="Wu L."/>
            <person name="Ma J."/>
        </authorList>
    </citation>
    <scope>NUCLEOTIDE SEQUENCE [LARGE SCALE GENOMIC DNA]</scope>
    <source>
        <strain evidence="12">TISTR 2241</strain>
    </source>
</reference>
<gene>
    <name evidence="8 11" type="primary">hisD</name>
    <name evidence="11" type="ORF">ACFSTF_12035</name>
</gene>
<name>A0ABW5PT03_9BACI</name>
<dbReference type="PIRSF" id="PIRSF000099">
    <property type="entry name" value="Histidinol_dh"/>
    <property type="match status" value="1"/>
</dbReference>
<feature type="binding site" evidence="8">
    <location>
        <position position="412"/>
    </location>
    <ligand>
        <name>substrate</name>
    </ligand>
</feature>
<feature type="binding site" evidence="8">
    <location>
        <position position="229"/>
    </location>
    <ligand>
        <name>substrate</name>
    </ligand>
</feature>
<feature type="binding site" evidence="8">
    <location>
        <position position="407"/>
    </location>
    <ligand>
        <name>substrate</name>
    </ligand>
</feature>
<feature type="binding site" evidence="8">
    <location>
        <position position="353"/>
    </location>
    <ligand>
        <name>substrate</name>
    </ligand>
</feature>
<keyword evidence="4 8" id="KW-0479">Metal-binding</keyword>
<keyword evidence="8" id="KW-0520">NAD</keyword>
<evidence type="ECO:0000313" key="12">
    <source>
        <dbReference type="Proteomes" id="UP001597458"/>
    </source>
</evidence>
<feature type="binding site" evidence="8">
    <location>
        <position position="254"/>
    </location>
    <ligand>
        <name>substrate</name>
    </ligand>
</feature>
<dbReference type="PRINTS" id="PR00083">
    <property type="entry name" value="HOLDHDRGNASE"/>
</dbReference>
<evidence type="ECO:0000256" key="8">
    <source>
        <dbReference type="HAMAP-Rule" id="MF_01024"/>
    </source>
</evidence>
<sequence length="425" mass="46131">MEWIKNGDLSYLEARKIGVDEEKQKAVKGIINEVKQRGDQALFDYTERFDGVKLTHLKITKAQIKEAYSRVSDEVVDVIRKAANNIRAFFEKQKPESWVYTNDEGTVLGQQITPLDAAGVYVPGGTAAYPSSVLMGAIPALVAGVKRIVLVSPPQKTGVVSDGVLVAANEIGVDEIYQVGGAHAIAALAYGTETIKPVDKIVGPGNIFVTIAKKEVFGDVAIDSLAGPSEIVILADDTANPEWMASDLLSQAEHDPLAMAALITPSKEFGQAVEEALEKQLNDLPRQNIARQSIERFGKIILVKDNDEGIDVINQIAPEHLEVVIKNAEKKVKQIKHAGAIFIGPYSPVPVGDYFAGPNHIIPTNGSSTYSSPLSVESFVKQSSIIQYSREAILNNSQQIASFARYEGFEGHARAVENRIKEGTR</sequence>
<comment type="catalytic activity">
    <reaction evidence="7 8">
        <text>L-histidinol + 2 NAD(+) + H2O = L-histidine + 2 NADH + 3 H(+)</text>
        <dbReference type="Rhea" id="RHEA:20641"/>
        <dbReference type="ChEBI" id="CHEBI:15377"/>
        <dbReference type="ChEBI" id="CHEBI:15378"/>
        <dbReference type="ChEBI" id="CHEBI:57540"/>
        <dbReference type="ChEBI" id="CHEBI:57595"/>
        <dbReference type="ChEBI" id="CHEBI:57699"/>
        <dbReference type="ChEBI" id="CHEBI:57945"/>
        <dbReference type="EC" id="1.1.1.23"/>
    </reaction>
</comment>
<dbReference type="Gene3D" id="3.40.50.1980">
    <property type="entry name" value="Nitrogenase molybdenum iron protein domain"/>
    <property type="match status" value="2"/>
</dbReference>
<comment type="function">
    <text evidence="1 8">Catalyzes the sequential NAD-dependent oxidations of L-histidinol to L-histidinaldehyde and then to L-histidine.</text>
</comment>
<feature type="binding site" evidence="8">
    <location>
        <position position="251"/>
    </location>
    <ligand>
        <name>substrate</name>
    </ligand>
</feature>
<dbReference type="PROSITE" id="PS00611">
    <property type="entry name" value="HISOL_DEHYDROGENASE"/>
    <property type="match status" value="1"/>
</dbReference>
<dbReference type="Gene3D" id="1.20.5.1300">
    <property type="match status" value="1"/>
</dbReference>
<feature type="binding site" evidence="8">
    <location>
        <position position="251"/>
    </location>
    <ligand>
        <name>Zn(2+)</name>
        <dbReference type="ChEBI" id="CHEBI:29105"/>
    </ligand>
</feature>
<dbReference type="PANTHER" id="PTHR21256:SF2">
    <property type="entry name" value="HISTIDINE BIOSYNTHESIS TRIFUNCTIONAL PROTEIN"/>
    <property type="match status" value="1"/>
</dbReference>
<evidence type="ECO:0000256" key="2">
    <source>
        <dbReference type="ARBA" id="ARBA00010178"/>
    </source>
</evidence>
<evidence type="ECO:0000256" key="9">
    <source>
        <dbReference type="PIRNR" id="PIRNR000099"/>
    </source>
</evidence>
<evidence type="ECO:0000313" key="11">
    <source>
        <dbReference type="EMBL" id="MFD2618038.1"/>
    </source>
</evidence>
<dbReference type="EMBL" id="JBHUMR010000014">
    <property type="protein sequence ID" value="MFD2618038.1"/>
    <property type="molecule type" value="Genomic_DNA"/>
</dbReference>
<accession>A0ABW5PT03</accession>
<evidence type="ECO:0000256" key="4">
    <source>
        <dbReference type="ARBA" id="ARBA00022723"/>
    </source>
</evidence>
<dbReference type="NCBIfam" id="TIGR00069">
    <property type="entry name" value="hisD"/>
    <property type="match status" value="1"/>
</dbReference>
<dbReference type="HAMAP" id="MF_01024">
    <property type="entry name" value="HisD"/>
    <property type="match status" value="1"/>
</dbReference>
<evidence type="ECO:0000256" key="1">
    <source>
        <dbReference type="ARBA" id="ARBA00003850"/>
    </source>
</evidence>
<dbReference type="InterPro" id="IPR012131">
    <property type="entry name" value="Hstdl_DH"/>
</dbReference>
<dbReference type="InterPro" id="IPR016161">
    <property type="entry name" value="Ald_DH/histidinol_DH"/>
</dbReference>
<dbReference type="GO" id="GO:0004399">
    <property type="term" value="F:histidinol dehydrogenase activity"/>
    <property type="evidence" value="ECO:0007669"/>
    <property type="project" value="UniProtKB-EC"/>
</dbReference>
<feature type="binding site" evidence="8">
    <location>
        <position position="412"/>
    </location>
    <ligand>
        <name>Zn(2+)</name>
        <dbReference type="ChEBI" id="CHEBI:29105"/>
    </ligand>
</feature>
<protein>
    <recommendedName>
        <fullName evidence="3 8">Histidinol dehydrogenase</fullName>
        <shortName evidence="8">HDH</shortName>
        <ecNumber evidence="3 8">1.1.1.23</ecNumber>
    </recommendedName>
</protein>
<dbReference type="EC" id="1.1.1.23" evidence="3 8"/>
<evidence type="ECO:0000256" key="7">
    <source>
        <dbReference type="ARBA" id="ARBA00049489"/>
    </source>
</evidence>